<name>A0ABU1IT57_9BACL</name>
<evidence type="ECO:0000313" key="6">
    <source>
        <dbReference type="Proteomes" id="UP001185028"/>
    </source>
</evidence>
<feature type="compositionally biased region" description="Low complexity" evidence="2">
    <location>
        <begin position="309"/>
        <end position="355"/>
    </location>
</feature>
<dbReference type="Gene3D" id="3.30.457.10">
    <property type="entry name" value="Copper amine oxidase-like, N-terminal domain"/>
    <property type="match status" value="1"/>
</dbReference>
<sequence length="547" mass="57077">MNNKHNWILGMLLVLMLMVMPSVGHAAQQAHINLNGKEISMPSNVDIVSMKGSVMIPLRVVVEQLGYKVSWAGPSQTATISQGSNVVALTAGSTTAIVNGQQFDLEAAPIIQHGTTLVPLRFLGENTGATVKWDNSSKTVFLTMKQSQPDTSGSKGGSSSAGNSAGSSNTGTTGNSSTDNGSSGSDQGSTSTAPSAMINAMSFSDNRLTVTVNGNVKPKYSSLTNPDRIVLDLPQTGLSDAFLGGQTMSVGQVGKLDVTGYPQVAGVRYSLFNSSPSTVRIVLDLTQAQQYKVITDTKGLVMVELNGATGNTTSPGGTTTPGTDTTGGTTTGGTTTPGTDNGSGNTGTTDNGSTSVTPTPGSGPGQNGKKVVVIDPGHGGTDPGAISLNKRNEKDFTLAVALKIQTLLQQDPNIDFVLTRSDDTYPTLPDRVKLANNLHADVFVSIHGNSTTSKVSPSGTEIYYTRQQSLDFAKVVHDHVVQALGLPDRGIHAKSLHVTRETTMPAVLVEAGYLSNAGDEALMYTDDFQQKLAQAVVDAIKEYLNVQ</sequence>
<gene>
    <name evidence="5" type="ORF">JOC58_000325</name>
</gene>
<dbReference type="SUPFAM" id="SSF55383">
    <property type="entry name" value="Copper amine oxidase, domain N"/>
    <property type="match status" value="1"/>
</dbReference>
<dbReference type="Pfam" id="PF07833">
    <property type="entry name" value="Cu_amine_oxidN1"/>
    <property type="match status" value="1"/>
</dbReference>
<keyword evidence="6" id="KW-1185">Reference proteome</keyword>
<feature type="signal peptide" evidence="3">
    <location>
        <begin position="1"/>
        <end position="26"/>
    </location>
</feature>
<dbReference type="CDD" id="cd02696">
    <property type="entry name" value="MurNAc-LAA"/>
    <property type="match status" value="1"/>
</dbReference>
<protein>
    <submittedName>
        <fullName evidence="5">N-acetylmuramoyl-L-alanine amidase</fullName>
        <ecNumber evidence="5">3.5.1.28</ecNumber>
    </submittedName>
</protein>
<evidence type="ECO:0000313" key="5">
    <source>
        <dbReference type="EMBL" id="MDR6242441.1"/>
    </source>
</evidence>
<evidence type="ECO:0000259" key="4">
    <source>
        <dbReference type="SMART" id="SM00646"/>
    </source>
</evidence>
<dbReference type="InterPro" id="IPR002508">
    <property type="entry name" value="MurNAc-LAA_cat"/>
</dbReference>
<reference evidence="5 6" key="1">
    <citation type="submission" date="2023-07" db="EMBL/GenBank/DDBJ databases">
        <title>Genomic Encyclopedia of Type Strains, Phase IV (KMG-IV): sequencing the most valuable type-strain genomes for metagenomic binning, comparative biology and taxonomic classification.</title>
        <authorList>
            <person name="Goeker M."/>
        </authorList>
    </citation>
    <scope>NUCLEOTIDE SEQUENCE [LARGE SCALE GENOMIC DNA]</scope>
    <source>
        <strain evidence="5 6">DSM 22170</strain>
    </source>
</reference>
<dbReference type="Pfam" id="PF11741">
    <property type="entry name" value="AMIN"/>
    <property type="match status" value="1"/>
</dbReference>
<comment type="caution">
    <text evidence="5">The sequence shown here is derived from an EMBL/GenBank/DDBJ whole genome shotgun (WGS) entry which is preliminary data.</text>
</comment>
<dbReference type="PANTHER" id="PTHR30404">
    <property type="entry name" value="N-ACETYLMURAMOYL-L-ALANINE AMIDASE"/>
    <property type="match status" value="1"/>
</dbReference>
<dbReference type="Pfam" id="PF01520">
    <property type="entry name" value="Amidase_3"/>
    <property type="match status" value="1"/>
</dbReference>
<dbReference type="InterPro" id="IPR012854">
    <property type="entry name" value="Cu_amine_oxidase-like_N"/>
</dbReference>
<feature type="region of interest" description="Disordered" evidence="2">
    <location>
        <begin position="308"/>
        <end position="369"/>
    </location>
</feature>
<dbReference type="RefSeq" id="WP_188774899.1">
    <property type="nucleotide sequence ID" value="NZ_BMMB01000003.1"/>
</dbReference>
<dbReference type="PANTHER" id="PTHR30404:SF0">
    <property type="entry name" value="N-ACETYLMURAMOYL-L-ALANINE AMIDASE AMIC"/>
    <property type="match status" value="1"/>
</dbReference>
<dbReference type="GO" id="GO:0008745">
    <property type="term" value="F:N-acetylmuramoyl-L-alanine amidase activity"/>
    <property type="evidence" value="ECO:0007669"/>
    <property type="project" value="UniProtKB-EC"/>
</dbReference>
<evidence type="ECO:0000256" key="3">
    <source>
        <dbReference type="SAM" id="SignalP"/>
    </source>
</evidence>
<dbReference type="InterPro" id="IPR050695">
    <property type="entry name" value="N-acetylmuramoyl_amidase_3"/>
</dbReference>
<feature type="chain" id="PRO_5045134835" evidence="3">
    <location>
        <begin position="27"/>
        <end position="547"/>
    </location>
</feature>
<dbReference type="EC" id="3.5.1.28" evidence="5"/>
<feature type="compositionally biased region" description="Low complexity" evidence="2">
    <location>
        <begin position="150"/>
        <end position="193"/>
    </location>
</feature>
<accession>A0ABU1IT57</accession>
<dbReference type="Gene3D" id="3.40.630.40">
    <property type="entry name" value="Zn-dependent exopeptidases"/>
    <property type="match status" value="1"/>
</dbReference>
<dbReference type="SMART" id="SM00646">
    <property type="entry name" value="Ami_3"/>
    <property type="match status" value="1"/>
</dbReference>
<organism evidence="5 6">
    <name type="scientific">Paenibacillus hunanensis</name>
    <dbReference type="NCBI Taxonomy" id="539262"/>
    <lineage>
        <taxon>Bacteria</taxon>
        <taxon>Bacillati</taxon>
        <taxon>Bacillota</taxon>
        <taxon>Bacilli</taxon>
        <taxon>Bacillales</taxon>
        <taxon>Paenibacillaceae</taxon>
        <taxon>Paenibacillus</taxon>
    </lineage>
</organism>
<keyword evidence="1 5" id="KW-0378">Hydrolase</keyword>
<dbReference type="InterPro" id="IPR021731">
    <property type="entry name" value="AMIN_dom"/>
</dbReference>
<dbReference type="Gene3D" id="2.60.40.3500">
    <property type="match status" value="1"/>
</dbReference>
<dbReference type="Proteomes" id="UP001185028">
    <property type="component" value="Unassembled WGS sequence"/>
</dbReference>
<dbReference type="InterPro" id="IPR036582">
    <property type="entry name" value="Mao_N_sf"/>
</dbReference>
<dbReference type="EMBL" id="JAVDQH010000001">
    <property type="protein sequence ID" value="MDR6242441.1"/>
    <property type="molecule type" value="Genomic_DNA"/>
</dbReference>
<feature type="domain" description="MurNAc-LAA" evidence="4">
    <location>
        <begin position="432"/>
        <end position="541"/>
    </location>
</feature>
<keyword evidence="3" id="KW-0732">Signal</keyword>
<dbReference type="SUPFAM" id="SSF53187">
    <property type="entry name" value="Zn-dependent exopeptidases"/>
    <property type="match status" value="1"/>
</dbReference>
<proteinExistence type="predicted"/>
<feature type="region of interest" description="Disordered" evidence="2">
    <location>
        <begin position="145"/>
        <end position="193"/>
    </location>
</feature>
<evidence type="ECO:0000256" key="1">
    <source>
        <dbReference type="ARBA" id="ARBA00022801"/>
    </source>
</evidence>
<evidence type="ECO:0000256" key="2">
    <source>
        <dbReference type="SAM" id="MobiDB-lite"/>
    </source>
</evidence>